<dbReference type="InterPro" id="IPR029006">
    <property type="entry name" value="ADF-H/Gelsolin-like_dom_sf"/>
</dbReference>
<accession>A0ABQ7J8U1</accession>
<organism evidence="4 5">
    <name type="scientific">Cardiosporidium cionae</name>
    <dbReference type="NCBI Taxonomy" id="476202"/>
    <lineage>
        <taxon>Eukaryota</taxon>
        <taxon>Sar</taxon>
        <taxon>Alveolata</taxon>
        <taxon>Apicomplexa</taxon>
        <taxon>Aconoidasida</taxon>
        <taxon>Nephromycida</taxon>
        <taxon>Cardiosporidium</taxon>
    </lineage>
</organism>
<name>A0ABQ7J8U1_9APIC</name>
<keyword evidence="5" id="KW-1185">Reference proteome</keyword>
<evidence type="ECO:0000256" key="1">
    <source>
        <dbReference type="ARBA" id="ARBA00006844"/>
    </source>
</evidence>
<dbReference type="PROSITE" id="PS51263">
    <property type="entry name" value="ADF_H"/>
    <property type="match status" value="1"/>
</dbReference>
<reference evidence="4 5" key="1">
    <citation type="journal article" date="2020" name="bioRxiv">
        <title>Metabolic contributions of an alphaproteobacterial endosymbiont in the apicomplexan Cardiosporidium cionae.</title>
        <authorList>
            <person name="Hunter E.S."/>
            <person name="Paight C.J."/>
            <person name="Lane C.E."/>
        </authorList>
    </citation>
    <scope>NUCLEOTIDE SEQUENCE [LARGE SCALE GENOMIC DNA]</scope>
    <source>
        <strain evidence="4">ESH_2018</strain>
    </source>
</reference>
<dbReference type="SUPFAM" id="SSF55753">
    <property type="entry name" value="Actin depolymerizing proteins"/>
    <property type="match status" value="1"/>
</dbReference>
<dbReference type="Pfam" id="PF00241">
    <property type="entry name" value="Cofilin_ADF"/>
    <property type="match status" value="1"/>
</dbReference>
<dbReference type="Gene3D" id="3.40.20.10">
    <property type="entry name" value="Severin"/>
    <property type="match status" value="1"/>
</dbReference>
<dbReference type="InterPro" id="IPR017904">
    <property type="entry name" value="ADF/Cofilin"/>
</dbReference>
<sequence length="119" mass="13257">MASGMGVEDNCITVFNEMKIRKTCRWITFAISGEKIAIEKQGSGDVTDFQNALPENDCRYGVFDSIVKKKIQFVLWSPDNAHVKPRMTYAASKDALMKRLDGVAGNALEAHERSDLDSL</sequence>
<dbReference type="SMART" id="SM00102">
    <property type="entry name" value="ADF"/>
    <property type="match status" value="1"/>
</dbReference>
<feature type="domain" description="ADF-H" evidence="3">
    <location>
        <begin position="4"/>
        <end position="119"/>
    </location>
</feature>
<comment type="similarity">
    <text evidence="1">Belongs to the actin-binding proteins ADF family.</text>
</comment>
<dbReference type="Proteomes" id="UP000823046">
    <property type="component" value="Unassembled WGS sequence"/>
</dbReference>
<evidence type="ECO:0000313" key="5">
    <source>
        <dbReference type="Proteomes" id="UP000823046"/>
    </source>
</evidence>
<evidence type="ECO:0000256" key="2">
    <source>
        <dbReference type="ARBA" id="ARBA00023203"/>
    </source>
</evidence>
<gene>
    <name evidence="4" type="primary">ADF</name>
    <name evidence="4" type="ORF">IE077_000503</name>
</gene>
<proteinExistence type="inferred from homology"/>
<dbReference type="InterPro" id="IPR002108">
    <property type="entry name" value="ADF-H"/>
</dbReference>
<evidence type="ECO:0000313" key="4">
    <source>
        <dbReference type="EMBL" id="KAF8820383.1"/>
    </source>
</evidence>
<dbReference type="CDD" id="cd11286">
    <property type="entry name" value="ADF_cofilin_like"/>
    <property type="match status" value="1"/>
</dbReference>
<protein>
    <submittedName>
        <fullName evidence="4">Actin depolymerizing factor ADF</fullName>
    </submittedName>
</protein>
<keyword evidence="2" id="KW-0009">Actin-binding</keyword>
<comment type="caution">
    <text evidence="4">The sequence shown here is derived from an EMBL/GenBank/DDBJ whole genome shotgun (WGS) entry which is preliminary data.</text>
</comment>
<dbReference type="EMBL" id="JADAQX010000400">
    <property type="protein sequence ID" value="KAF8820383.1"/>
    <property type="molecule type" value="Genomic_DNA"/>
</dbReference>
<dbReference type="PANTHER" id="PTHR11913">
    <property type="entry name" value="COFILIN-RELATED"/>
    <property type="match status" value="1"/>
</dbReference>
<evidence type="ECO:0000259" key="3">
    <source>
        <dbReference type="PROSITE" id="PS51263"/>
    </source>
</evidence>